<keyword evidence="3" id="KW-1185">Reference proteome</keyword>
<keyword evidence="1" id="KW-0472">Membrane</keyword>
<evidence type="ECO:0000313" key="2">
    <source>
        <dbReference type="EMBL" id="TNV85617.1"/>
    </source>
</evidence>
<evidence type="ECO:0000313" key="3">
    <source>
        <dbReference type="Proteomes" id="UP000785679"/>
    </source>
</evidence>
<name>A0A8J8P1Z1_HALGN</name>
<keyword evidence="1" id="KW-1133">Transmembrane helix</keyword>
<dbReference type="EMBL" id="RRYP01001683">
    <property type="protein sequence ID" value="TNV85617.1"/>
    <property type="molecule type" value="Genomic_DNA"/>
</dbReference>
<dbReference type="AlphaFoldDB" id="A0A8J8P1Z1"/>
<organism evidence="2 3">
    <name type="scientific">Halteria grandinella</name>
    <dbReference type="NCBI Taxonomy" id="5974"/>
    <lineage>
        <taxon>Eukaryota</taxon>
        <taxon>Sar</taxon>
        <taxon>Alveolata</taxon>
        <taxon>Ciliophora</taxon>
        <taxon>Intramacronucleata</taxon>
        <taxon>Spirotrichea</taxon>
        <taxon>Stichotrichia</taxon>
        <taxon>Sporadotrichida</taxon>
        <taxon>Halteriidae</taxon>
        <taxon>Halteria</taxon>
    </lineage>
</organism>
<evidence type="ECO:0000256" key="1">
    <source>
        <dbReference type="SAM" id="Phobius"/>
    </source>
</evidence>
<dbReference type="Proteomes" id="UP000785679">
    <property type="component" value="Unassembled WGS sequence"/>
</dbReference>
<keyword evidence="1" id="KW-0812">Transmembrane</keyword>
<gene>
    <name evidence="2" type="ORF">FGO68_gene3047</name>
</gene>
<comment type="caution">
    <text evidence="2">The sequence shown here is derived from an EMBL/GenBank/DDBJ whole genome shotgun (WGS) entry which is preliminary data.</text>
</comment>
<feature type="transmembrane region" description="Helical" evidence="1">
    <location>
        <begin position="115"/>
        <end position="131"/>
    </location>
</feature>
<reference evidence="2" key="1">
    <citation type="submission" date="2019-06" db="EMBL/GenBank/DDBJ databases">
        <authorList>
            <person name="Zheng W."/>
        </authorList>
    </citation>
    <scope>NUCLEOTIDE SEQUENCE</scope>
    <source>
        <strain evidence="2">QDHG01</strain>
    </source>
</reference>
<accession>A0A8J8P1Z1</accession>
<sequence length="170" mass="19356">MEEAPNKAPPKESGYLDQIYSAGNALSEKATYWKDTTSFYFTSSTGYVKDTSIAGINKALEYGEAGKQSALNGYTAVKETLRPTQERVEGEVKEFKRRFFSEIIKQQSLPLRRSFVNYSTFAIFFASFLMLKRGYLRYSLTKSVIYYGIASYAICPENLNWFDQSNILGK</sequence>
<protein>
    <submittedName>
        <fullName evidence="2">Uncharacterized protein</fullName>
    </submittedName>
</protein>
<proteinExistence type="predicted"/>